<feature type="region of interest" description="Disordered" evidence="1">
    <location>
        <begin position="199"/>
        <end position="227"/>
    </location>
</feature>
<protein>
    <submittedName>
        <fullName evidence="2">Uncharacterized protein</fullName>
    </submittedName>
</protein>
<proteinExistence type="predicted"/>
<reference evidence="2" key="1">
    <citation type="submission" date="2022-10" db="EMBL/GenBank/DDBJ databases">
        <title>Novel sulphate-reducing endosymbionts in the free-living metamonad Anaeramoeba.</title>
        <authorList>
            <person name="Jerlstrom-Hultqvist J."/>
            <person name="Cepicka I."/>
            <person name="Gallot-Lavallee L."/>
            <person name="Salas-Leiva D."/>
            <person name="Curtis B.A."/>
            <person name="Zahonova K."/>
            <person name="Pipaliya S."/>
            <person name="Dacks J."/>
            <person name="Roger A.J."/>
        </authorList>
    </citation>
    <scope>NUCLEOTIDE SEQUENCE</scope>
    <source>
        <strain evidence="2">BMAN</strain>
    </source>
</reference>
<organism evidence="2 3">
    <name type="scientific">Anaeramoeba ignava</name>
    <name type="common">Anaerobic marine amoeba</name>
    <dbReference type="NCBI Taxonomy" id="1746090"/>
    <lineage>
        <taxon>Eukaryota</taxon>
        <taxon>Metamonada</taxon>
        <taxon>Anaeramoebidae</taxon>
        <taxon>Anaeramoeba</taxon>
    </lineage>
</organism>
<comment type="caution">
    <text evidence="2">The sequence shown here is derived from an EMBL/GenBank/DDBJ whole genome shotgun (WGS) entry which is preliminary data.</text>
</comment>
<feature type="compositionally biased region" description="Low complexity" evidence="1">
    <location>
        <begin position="199"/>
        <end position="210"/>
    </location>
</feature>
<name>A0A9Q0R6Y6_ANAIG</name>
<evidence type="ECO:0000313" key="2">
    <source>
        <dbReference type="EMBL" id="KAJ5069474.1"/>
    </source>
</evidence>
<evidence type="ECO:0000313" key="3">
    <source>
        <dbReference type="Proteomes" id="UP001149090"/>
    </source>
</evidence>
<dbReference type="EMBL" id="JAPDFW010000104">
    <property type="protein sequence ID" value="KAJ5069474.1"/>
    <property type="molecule type" value="Genomic_DNA"/>
</dbReference>
<sequence>MEKEKNQGMYENFEENDSEMEFENAYNHSAYILHLIRKIHQSPRFKIRHLEKRKKKMTKLENSETKKIRQQKQKQSKTKLFGEQLDKFLTDNDFLLNQRRQTRFVVGAVTRLFSLKKEPTQEQYEQFKLQLQSNNPSFDKKYLEQLNNSNANLNIQNIPENLMNMEDSNNLNQFSSTNPTLKTNEMEVEFEVHESDINTQNDANQNQPQNPKSEPNFKPKMKISIPI</sequence>
<dbReference type="Proteomes" id="UP001149090">
    <property type="component" value="Unassembled WGS sequence"/>
</dbReference>
<keyword evidence="3" id="KW-1185">Reference proteome</keyword>
<gene>
    <name evidence="2" type="ORF">M0811_11648</name>
</gene>
<accession>A0A9Q0R6Y6</accession>
<evidence type="ECO:0000256" key="1">
    <source>
        <dbReference type="SAM" id="MobiDB-lite"/>
    </source>
</evidence>
<dbReference type="AlphaFoldDB" id="A0A9Q0R6Y6"/>